<dbReference type="NCBIfam" id="TIGR03916">
    <property type="entry name" value="rSAM_link_UDG"/>
    <property type="match status" value="1"/>
</dbReference>
<evidence type="ECO:0000256" key="1">
    <source>
        <dbReference type="SAM" id="MobiDB-lite"/>
    </source>
</evidence>
<organism evidence="2 3">
    <name type="scientific">Raoultibacter timonensis</name>
    <dbReference type="NCBI Taxonomy" id="1907662"/>
    <lineage>
        <taxon>Bacteria</taxon>
        <taxon>Bacillati</taxon>
        <taxon>Actinomycetota</taxon>
        <taxon>Coriobacteriia</taxon>
        <taxon>Eggerthellales</taxon>
        <taxon>Eggerthellaceae</taxon>
        <taxon>Raoultibacter</taxon>
    </lineage>
</organism>
<dbReference type="SUPFAM" id="SSF102114">
    <property type="entry name" value="Radical SAM enzymes"/>
    <property type="match status" value="1"/>
</dbReference>
<accession>A0ABN6MD76</accession>
<dbReference type="Proteomes" id="UP001320544">
    <property type="component" value="Chromosome"/>
</dbReference>
<dbReference type="SFLD" id="SFLDS00029">
    <property type="entry name" value="Radical_SAM"/>
    <property type="match status" value="1"/>
</dbReference>
<proteinExistence type="predicted"/>
<dbReference type="InterPro" id="IPR058240">
    <property type="entry name" value="rSAM_sf"/>
</dbReference>
<evidence type="ECO:0000313" key="2">
    <source>
        <dbReference type="EMBL" id="BDE95913.1"/>
    </source>
</evidence>
<dbReference type="SFLD" id="SFLDG01102">
    <property type="entry name" value="Uncharacterised_Radical_SAM_Su"/>
    <property type="match status" value="1"/>
</dbReference>
<dbReference type="InterPro" id="IPR007197">
    <property type="entry name" value="rSAM"/>
</dbReference>
<reference evidence="2 3" key="1">
    <citation type="submission" date="2022-01" db="EMBL/GenBank/DDBJ databases">
        <title>Novel bile acid biosynthetic pathways are enriched in the microbiome of centenarians.</title>
        <authorList>
            <person name="Sato Y."/>
            <person name="Atarashi K."/>
            <person name="Plichta R.D."/>
            <person name="Arai Y."/>
            <person name="Sasajima S."/>
            <person name="Kearney M.S."/>
            <person name="Suda W."/>
            <person name="Takeshita K."/>
            <person name="Sasaki T."/>
            <person name="Okamoto S."/>
            <person name="Skelly N.A."/>
            <person name="Okamura Y."/>
            <person name="Vlamakis H."/>
            <person name="Li Y."/>
            <person name="Tanoue T."/>
            <person name="Takei H."/>
            <person name="Nittono H."/>
            <person name="Narushima S."/>
            <person name="Irie J."/>
            <person name="Itoh H."/>
            <person name="Moriya K."/>
            <person name="Sugiura Y."/>
            <person name="Suematsu M."/>
            <person name="Moritoki N."/>
            <person name="Shibata S."/>
            <person name="Littman R.D."/>
            <person name="Fischbach A.M."/>
            <person name="Uwamino Y."/>
            <person name="Inoue T."/>
            <person name="Honda A."/>
            <person name="Hattori M."/>
            <person name="Murai T."/>
            <person name="Xavier J.R."/>
            <person name="Hirose N."/>
            <person name="Honda K."/>
        </authorList>
    </citation>
    <scope>NUCLEOTIDE SEQUENCE [LARGE SCALE GENOMIC DNA]</scope>
    <source>
        <strain evidence="2 3">CE91-St30</strain>
    </source>
</reference>
<dbReference type="SUPFAM" id="SSF47781">
    <property type="entry name" value="RuvA domain 2-like"/>
    <property type="match status" value="1"/>
</dbReference>
<dbReference type="CDD" id="cd01335">
    <property type="entry name" value="Radical_SAM"/>
    <property type="match status" value="1"/>
</dbReference>
<gene>
    <name evidence="2" type="ORF">CE91St30_12460</name>
</gene>
<dbReference type="RefSeq" id="WP_244412164.1">
    <property type="nucleotide sequence ID" value="NZ_AP025564.1"/>
</dbReference>
<dbReference type="InterPro" id="IPR023874">
    <property type="entry name" value="DNA_rSAM_put"/>
</dbReference>
<evidence type="ECO:0000313" key="3">
    <source>
        <dbReference type="Proteomes" id="UP001320544"/>
    </source>
</evidence>
<dbReference type="PANTHER" id="PTHR21180:SF9">
    <property type="entry name" value="TYPE II SECRETION SYSTEM PROTEIN K"/>
    <property type="match status" value="1"/>
</dbReference>
<dbReference type="EMBL" id="AP025564">
    <property type="protein sequence ID" value="BDE95913.1"/>
    <property type="molecule type" value="Genomic_DNA"/>
</dbReference>
<dbReference type="InterPro" id="IPR010994">
    <property type="entry name" value="RuvA_2-like"/>
</dbReference>
<dbReference type="PANTHER" id="PTHR21180">
    <property type="entry name" value="ENDONUCLEASE/EXONUCLEASE/PHOSPHATASE FAMILY DOMAIN-CONTAINING PROTEIN 1"/>
    <property type="match status" value="1"/>
</dbReference>
<dbReference type="InterPro" id="IPR051675">
    <property type="entry name" value="Endo/Exo/Phosphatase_dom_1"/>
</dbReference>
<name>A0ABN6MD76_9ACTN</name>
<sequence length="538" mass="59413">MDIADKLEILADAAKYDVACTSSGIDRDAQRGKLGNTLAAGICHSFSADGRCITLLKVLMTNVCVFDCAYCVNRCSNEVARAAFKPRELADLTIGFYRRNYIEGLFLSSGVIRSPDYTTELMIQTLEILRFEHGFRGYIHAKAVPGTSPELVDQLGHLADRMSVNMELPSSQSLQLLAPEKNKQNILAPMRQIKENIAEDKDTRAIMRKCTTYMAECKPKKKTRAFVPAGQSTQMIIGATPESDFHILNLSASLYRTLSLKRVFFSAYLPVNEDARLPANDAIELNREHRLYQADWLLRFYQFDVNEIIDEKHPFLDPLLDPKANWAINNLDSFPIEVNTAPFEMLLRVPGIGVRGAKSIVRARKRSTLREPELRKLGIAYKRARYFITCNGSYAGTGADFSREGLRAQLAAPIQGGRHGRRADKAIPGQLSLFEQVDTTKPKIMRPGECQRFAASTDAASLADAPMSAASPAEARALPQASADPLATSIPEWFAPAVSRQPKPDASPSRIASPRWDSGSIATQGFAGRERAVASVRA</sequence>
<protein>
    <submittedName>
        <fullName evidence="2">DNA modification/repair radical SAM protein</fullName>
    </submittedName>
</protein>
<feature type="region of interest" description="Disordered" evidence="1">
    <location>
        <begin position="493"/>
        <end position="538"/>
    </location>
</feature>
<keyword evidence="3" id="KW-1185">Reference proteome</keyword>